<organism evidence="3 4">
    <name type="scientific">Pseudomonas oryzihabitans</name>
    <dbReference type="NCBI Taxonomy" id="47885"/>
    <lineage>
        <taxon>Bacteria</taxon>
        <taxon>Pseudomonadati</taxon>
        <taxon>Pseudomonadota</taxon>
        <taxon>Gammaproteobacteria</taxon>
        <taxon>Pseudomonadales</taxon>
        <taxon>Pseudomonadaceae</taxon>
        <taxon>Pseudomonas</taxon>
    </lineage>
</organism>
<gene>
    <name evidence="1" type="primary">clpS</name>
    <name evidence="3" type="ORF">APT59_09675</name>
</gene>
<dbReference type="OrthoDB" id="9796121at2"/>
<keyword evidence="3" id="KW-0645">Protease</keyword>
<evidence type="ECO:0000313" key="3">
    <source>
        <dbReference type="EMBL" id="ALZ84457.1"/>
    </source>
</evidence>
<dbReference type="InterPro" id="IPR022935">
    <property type="entry name" value="ClpS"/>
</dbReference>
<dbReference type="PANTHER" id="PTHR33473">
    <property type="entry name" value="ATP-DEPENDENT CLP PROTEASE ADAPTER PROTEIN CLPS1, CHLOROPLASTIC"/>
    <property type="match status" value="1"/>
</dbReference>
<evidence type="ECO:0000313" key="4">
    <source>
        <dbReference type="Proteomes" id="UP000064137"/>
    </source>
</evidence>
<dbReference type="GO" id="GO:0008233">
    <property type="term" value="F:peptidase activity"/>
    <property type="evidence" value="ECO:0007669"/>
    <property type="project" value="UniProtKB-KW"/>
</dbReference>
<dbReference type="SUPFAM" id="SSF54736">
    <property type="entry name" value="ClpS-like"/>
    <property type="match status" value="1"/>
</dbReference>
<comment type="subunit">
    <text evidence="1">Binds to the N-terminal domain of the chaperone ClpA.</text>
</comment>
<evidence type="ECO:0000259" key="2">
    <source>
        <dbReference type="Pfam" id="PF02617"/>
    </source>
</evidence>
<accession>A0A0U4XT10</accession>
<proteinExistence type="inferred from homology"/>
<sequence>MRAIDPIRLAADDNEHQDGDNGGLAVQEAKPALKRPARYRVLMYNDDYTPMEFVVEVLESYFSMNREAATQVMLTVHTQGKAVCGTFTRDVAETKAMQVNQYARECNHPLLCEIEIES</sequence>
<dbReference type="GO" id="GO:0006508">
    <property type="term" value="P:proteolysis"/>
    <property type="evidence" value="ECO:0007669"/>
    <property type="project" value="UniProtKB-UniRule"/>
</dbReference>
<dbReference type="GO" id="GO:0030163">
    <property type="term" value="P:protein catabolic process"/>
    <property type="evidence" value="ECO:0007669"/>
    <property type="project" value="InterPro"/>
</dbReference>
<dbReference type="NCBIfam" id="NF000672">
    <property type="entry name" value="PRK00033.1-5"/>
    <property type="match status" value="1"/>
</dbReference>
<keyword evidence="3" id="KW-0378">Hydrolase</keyword>
<dbReference type="AlphaFoldDB" id="A0A0U4XT10"/>
<dbReference type="RefSeq" id="WP_059314650.1">
    <property type="nucleotide sequence ID" value="NZ_CP013987.1"/>
</dbReference>
<feature type="domain" description="Adaptor protein ClpS core" evidence="2">
    <location>
        <begin position="34"/>
        <end position="113"/>
    </location>
</feature>
<dbReference type="HAMAP" id="MF_00302">
    <property type="entry name" value="ClpS"/>
    <property type="match status" value="1"/>
</dbReference>
<name>A0A0U4XT10_9PSED</name>
<dbReference type="FunFam" id="3.30.1390.10:FF:000002">
    <property type="entry name" value="ATP-dependent Clp protease adapter protein ClpS"/>
    <property type="match status" value="1"/>
</dbReference>
<dbReference type="Gene3D" id="3.30.1390.10">
    <property type="match status" value="1"/>
</dbReference>
<dbReference type="PANTHER" id="PTHR33473:SF19">
    <property type="entry name" value="ATP-DEPENDENT CLP PROTEASE ADAPTER PROTEIN CLPS"/>
    <property type="match status" value="1"/>
</dbReference>
<protein>
    <recommendedName>
        <fullName evidence="1">ATP-dependent Clp protease adapter protein ClpS</fullName>
    </recommendedName>
</protein>
<dbReference type="NCBIfam" id="NF000669">
    <property type="entry name" value="PRK00033.1-2"/>
    <property type="match status" value="1"/>
</dbReference>
<dbReference type="Pfam" id="PF02617">
    <property type="entry name" value="ClpS"/>
    <property type="match status" value="1"/>
</dbReference>
<dbReference type="InterPro" id="IPR014719">
    <property type="entry name" value="Ribosomal_bL12_C/ClpS-like"/>
</dbReference>
<dbReference type="InterPro" id="IPR003769">
    <property type="entry name" value="ClpS_core"/>
</dbReference>
<comment type="function">
    <text evidence="1">Involved in the modulation of the specificity of the ClpAP-mediated ATP-dependent protein degradation.</text>
</comment>
<dbReference type="EMBL" id="CP013987">
    <property type="protein sequence ID" value="ALZ84457.1"/>
    <property type="molecule type" value="Genomic_DNA"/>
</dbReference>
<dbReference type="Proteomes" id="UP000064137">
    <property type="component" value="Chromosome"/>
</dbReference>
<evidence type="ECO:0000256" key="1">
    <source>
        <dbReference type="HAMAP-Rule" id="MF_00302"/>
    </source>
</evidence>
<dbReference type="KEGG" id="por:APT59_09675"/>
<comment type="similarity">
    <text evidence="1">Belongs to the ClpS family.</text>
</comment>
<reference evidence="3 4" key="1">
    <citation type="submission" date="2016-01" db="EMBL/GenBank/DDBJ databases">
        <title>Annotation of Pseudomonas oryzihabitans USDA-ARS-USMARC-56511.</title>
        <authorList>
            <person name="Harhay G.P."/>
            <person name="Harhay D.M."/>
            <person name="Smith T.P.L."/>
            <person name="Bono J.L."/>
            <person name="Heaton M.P."/>
            <person name="Clawson M.L."/>
            <person name="Chitko-Mckown C.G."/>
            <person name="Capik S.F."/>
            <person name="DeDonder K.D."/>
            <person name="Apley M.D."/>
            <person name="Lubbers B.V."/>
            <person name="White B.J."/>
            <person name="Larson R.L."/>
        </authorList>
    </citation>
    <scope>NUCLEOTIDE SEQUENCE [LARGE SCALE GENOMIC DNA]</scope>
    <source>
        <strain evidence="3 4">USDA-ARS-USMARC-56511</strain>
    </source>
</reference>